<dbReference type="AlphaFoldDB" id="A0A6A4GHU8"/>
<evidence type="ECO:0000313" key="1">
    <source>
        <dbReference type="EMBL" id="KAE9385111.1"/>
    </source>
</evidence>
<gene>
    <name evidence="1" type="ORF">BT96DRAFT_950076</name>
</gene>
<proteinExistence type="predicted"/>
<accession>A0A6A4GHU8</accession>
<name>A0A6A4GHU8_9AGAR</name>
<reference evidence="1" key="1">
    <citation type="journal article" date="2019" name="Environ. Microbiol.">
        <title>Fungal ecological strategies reflected in gene transcription - a case study of two litter decomposers.</title>
        <authorList>
            <person name="Barbi F."/>
            <person name="Kohler A."/>
            <person name="Barry K."/>
            <person name="Baskaran P."/>
            <person name="Daum C."/>
            <person name="Fauchery L."/>
            <person name="Ihrmark K."/>
            <person name="Kuo A."/>
            <person name="LaButti K."/>
            <person name="Lipzen A."/>
            <person name="Morin E."/>
            <person name="Grigoriev I.V."/>
            <person name="Henrissat B."/>
            <person name="Lindahl B."/>
            <person name="Martin F."/>
        </authorList>
    </citation>
    <scope>NUCLEOTIDE SEQUENCE</scope>
    <source>
        <strain evidence="1">JB14</strain>
    </source>
</reference>
<dbReference type="EMBL" id="ML770028">
    <property type="protein sequence ID" value="KAE9385111.1"/>
    <property type="molecule type" value="Genomic_DNA"/>
</dbReference>
<organism evidence="1 2">
    <name type="scientific">Gymnopus androsaceus JB14</name>
    <dbReference type="NCBI Taxonomy" id="1447944"/>
    <lineage>
        <taxon>Eukaryota</taxon>
        <taxon>Fungi</taxon>
        <taxon>Dikarya</taxon>
        <taxon>Basidiomycota</taxon>
        <taxon>Agaricomycotina</taxon>
        <taxon>Agaricomycetes</taxon>
        <taxon>Agaricomycetidae</taxon>
        <taxon>Agaricales</taxon>
        <taxon>Marasmiineae</taxon>
        <taxon>Omphalotaceae</taxon>
        <taxon>Gymnopus</taxon>
    </lineage>
</organism>
<dbReference type="Proteomes" id="UP000799118">
    <property type="component" value="Unassembled WGS sequence"/>
</dbReference>
<sequence>MYVVPTLLLLDFLFSVPGDSSYILAPLRLQFNWFTLYKHLFLFSGFTGLNQFTVGSNFLLNIWFNWAEFTPESFAPGSGPAYRGLNKFELTVGSTTLVLTKVVSDMGLDKHGLDILDDDEQMPGYKENSPSKQADQVEISAEKKIQEGYTCIKNGT</sequence>
<evidence type="ECO:0000313" key="2">
    <source>
        <dbReference type="Proteomes" id="UP000799118"/>
    </source>
</evidence>
<keyword evidence="2" id="KW-1185">Reference proteome</keyword>
<protein>
    <submittedName>
        <fullName evidence="1">Uncharacterized protein</fullName>
    </submittedName>
</protein>